<protein>
    <submittedName>
        <fullName evidence="1">Uncharacterized protein</fullName>
    </submittedName>
</protein>
<reference evidence="2" key="1">
    <citation type="journal article" date="2017" name="Nat. Commun.">
        <title>The asparagus genome sheds light on the origin and evolution of a young Y chromosome.</title>
        <authorList>
            <person name="Harkess A."/>
            <person name="Zhou J."/>
            <person name="Xu C."/>
            <person name="Bowers J.E."/>
            <person name="Van der Hulst R."/>
            <person name="Ayyampalayam S."/>
            <person name="Mercati F."/>
            <person name="Riccardi P."/>
            <person name="McKain M.R."/>
            <person name="Kakrana A."/>
            <person name="Tang H."/>
            <person name="Ray J."/>
            <person name="Groenendijk J."/>
            <person name="Arikit S."/>
            <person name="Mathioni S.M."/>
            <person name="Nakano M."/>
            <person name="Shan H."/>
            <person name="Telgmann-Rauber A."/>
            <person name="Kanno A."/>
            <person name="Yue Z."/>
            <person name="Chen H."/>
            <person name="Li W."/>
            <person name="Chen Y."/>
            <person name="Xu X."/>
            <person name="Zhang Y."/>
            <person name="Luo S."/>
            <person name="Chen H."/>
            <person name="Gao J."/>
            <person name="Mao Z."/>
            <person name="Pires J.C."/>
            <person name="Luo M."/>
            <person name="Kudrna D."/>
            <person name="Wing R.A."/>
            <person name="Meyers B.C."/>
            <person name="Yi K."/>
            <person name="Kong H."/>
            <person name="Lavrijsen P."/>
            <person name="Sunseri F."/>
            <person name="Falavigna A."/>
            <person name="Ye Y."/>
            <person name="Leebens-Mack J.H."/>
            <person name="Chen G."/>
        </authorList>
    </citation>
    <scope>NUCLEOTIDE SEQUENCE [LARGE SCALE GENOMIC DNA]</scope>
    <source>
        <strain evidence="2">cv. DH0086</strain>
    </source>
</reference>
<evidence type="ECO:0000313" key="2">
    <source>
        <dbReference type="Proteomes" id="UP000243459"/>
    </source>
</evidence>
<sequence>MTSFPEFKEPYDPKNIKSTLGLFFKSRQFLKKVLIDYFVHNFHSFKFDKIDKQRVKMIRTGKDYEWKIYASPYNNTDAFQVKTYHQYHPCSMVHDNKRASDSWLASQWVKTLKMEPQSFKTKSV</sequence>
<dbReference type="Proteomes" id="UP000243459">
    <property type="component" value="Chromosome 1"/>
</dbReference>
<keyword evidence="2" id="KW-1185">Reference proteome</keyword>
<dbReference type="EMBL" id="CM007381">
    <property type="protein sequence ID" value="ONK81267.1"/>
    <property type="molecule type" value="Genomic_DNA"/>
</dbReference>
<proteinExistence type="predicted"/>
<evidence type="ECO:0000313" key="1">
    <source>
        <dbReference type="EMBL" id="ONK81267.1"/>
    </source>
</evidence>
<organism evidence="1 2">
    <name type="scientific">Asparagus officinalis</name>
    <name type="common">Garden asparagus</name>
    <dbReference type="NCBI Taxonomy" id="4686"/>
    <lineage>
        <taxon>Eukaryota</taxon>
        <taxon>Viridiplantae</taxon>
        <taxon>Streptophyta</taxon>
        <taxon>Embryophyta</taxon>
        <taxon>Tracheophyta</taxon>
        <taxon>Spermatophyta</taxon>
        <taxon>Magnoliopsida</taxon>
        <taxon>Liliopsida</taxon>
        <taxon>Asparagales</taxon>
        <taxon>Asparagaceae</taxon>
        <taxon>Asparagoideae</taxon>
        <taxon>Asparagus</taxon>
    </lineage>
</organism>
<name>A0A5P1FV14_ASPOF</name>
<dbReference type="Gramene" id="ONK81267">
    <property type="protein sequence ID" value="ONK81267"/>
    <property type="gene ID" value="A4U43_C01F27190"/>
</dbReference>
<dbReference type="AlphaFoldDB" id="A0A5P1FV14"/>
<gene>
    <name evidence="1" type="ORF">A4U43_C01F27190</name>
</gene>
<accession>A0A5P1FV14</accession>